<evidence type="ECO:0000256" key="1">
    <source>
        <dbReference type="SAM" id="Phobius"/>
    </source>
</evidence>
<dbReference type="OrthoDB" id="5874910at2759"/>
<evidence type="ECO:0000313" key="3">
    <source>
        <dbReference type="Proteomes" id="UP000053766"/>
    </source>
</evidence>
<reference evidence="2 3" key="1">
    <citation type="submission" date="2013-11" db="EMBL/GenBank/DDBJ databases">
        <title>Draft genome of the bovine lungworm Dictyocaulus viviparus.</title>
        <authorList>
            <person name="Mitreva M."/>
        </authorList>
    </citation>
    <scope>NUCLEOTIDE SEQUENCE [LARGE SCALE GENOMIC DNA]</scope>
    <source>
        <strain evidence="2 3">HannoverDv2000</strain>
    </source>
</reference>
<keyword evidence="1" id="KW-1133">Transmembrane helix</keyword>
<protein>
    <submittedName>
        <fullName evidence="2">Uncharacterized protein</fullName>
    </submittedName>
</protein>
<proteinExistence type="predicted"/>
<dbReference type="Proteomes" id="UP000053766">
    <property type="component" value="Unassembled WGS sequence"/>
</dbReference>
<sequence length="76" mass="8651">MVPFLQMANGEQTKSVVLIKYVAMIIMIHHLYCLFAHMETRKHIKVGSPIYTEGSPCDSCKDRCPFFKALCDTEIA</sequence>
<dbReference type="AlphaFoldDB" id="A0A0D8XD71"/>
<keyword evidence="3" id="KW-1185">Reference proteome</keyword>
<gene>
    <name evidence="2" type="ORF">DICVIV_12418</name>
</gene>
<keyword evidence="1" id="KW-0812">Transmembrane</keyword>
<dbReference type="EMBL" id="KN716790">
    <property type="protein sequence ID" value="KJH41604.1"/>
    <property type="molecule type" value="Genomic_DNA"/>
</dbReference>
<feature type="transmembrane region" description="Helical" evidence="1">
    <location>
        <begin position="15"/>
        <end position="35"/>
    </location>
</feature>
<organism evidence="2 3">
    <name type="scientific">Dictyocaulus viviparus</name>
    <name type="common">Bovine lungworm</name>
    <dbReference type="NCBI Taxonomy" id="29172"/>
    <lineage>
        <taxon>Eukaryota</taxon>
        <taxon>Metazoa</taxon>
        <taxon>Ecdysozoa</taxon>
        <taxon>Nematoda</taxon>
        <taxon>Chromadorea</taxon>
        <taxon>Rhabditida</taxon>
        <taxon>Rhabditina</taxon>
        <taxon>Rhabditomorpha</taxon>
        <taxon>Strongyloidea</taxon>
        <taxon>Metastrongylidae</taxon>
        <taxon>Dictyocaulus</taxon>
    </lineage>
</organism>
<name>A0A0D8XD71_DICVI</name>
<accession>A0A0D8XD71</accession>
<reference evidence="3" key="2">
    <citation type="journal article" date="2016" name="Sci. Rep.">
        <title>Dictyocaulus viviparus genome, variome and transcriptome elucidate lungworm biology and support future intervention.</title>
        <authorList>
            <person name="McNulty S.N."/>
            <person name="Strube C."/>
            <person name="Rosa B.A."/>
            <person name="Martin J.C."/>
            <person name="Tyagi R."/>
            <person name="Choi Y.J."/>
            <person name="Wang Q."/>
            <person name="Hallsworth Pepin K."/>
            <person name="Zhang X."/>
            <person name="Ozersky P."/>
            <person name="Wilson R.K."/>
            <person name="Sternberg P.W."/>
            <person name="Gasser R.B."/>
            <person name="Mitreva M."/>
        </authorList>
    </citation>
    <scope>NUCLEOTIDE SEQUENCE [LARGE SCALE GENOMIC DNA]</scope>
    <source>
        <strain evidence="3">HannoverDv2000</strain>
    </source>
</reference>
<evidence type="ECO:0000313" key="2">
    <source>
        <dbReference type="EMBL" id="KJH41604.1"/>
    </source>
</evidence>
<keyword evidence="1" id="KW-0472">Membrane</keyword>